<dbReference type="PaxDb" id="4565-Traes_7DS_64D6DEA09.2"/>
<keyword evidence="1" id="KW-0812">Transmembrane</keyword>
<dbReference type="Gramene" id="TraesCLE_scaffold_096293_01G000100.1">
    <property type="protein sequence ID" value="TraesCLE_scaffold_096293_01G000100.1"/>
    <property type="gene ID" value="TraesCLE_scaffold_096293_01G000100"/>
</dbReference>
<dbReference type="EnsemblPlants" id="TraesCS7D02G246200.1">
    <property type="protein sequence ID" value="TraesCS7D02G246200.1"/>
    <property type="gene ID" value="TraesCS7D02G246200"/>
</dbReference>
<evidence type="ECO:0000256" key="1">
    <source>
        <dbReference type="SAM" id="Phobius"/>
    </source>
</evidence>
<keyword evidence="1" id="KW-1133">Transmembrane helix</keyword>
<dbReference type="AlphaFoldDB" id="A0A3B6TQD2"/>
<dbReference type="Gramene" id="TraesRN7D0100568900.1">
    <property type="protein sequence ID" value="TraesRN7D0100568900.1"/>
    <property type="gene ID" value="TraesRN7D0100568900"/>
</dbReference>
<evidence type="ECO:0000313" key="3">
    <source>
        <dbReference type="Proteomes" id="UP000019116"/>
    </source>
</evidence>
<dbReference type="Gramene" id="TraesROB_scaffold_094735_01G000100.1">
    <property type="protein sequence ID" value="TraesROB_scaffold_094735_01G000100.1"/>
    <property type="gene ID" value="TraesROB_scaffold_094735_01G000100"/>
</dbReference>
<dbReference type="Gramene" id="TraesCS7D03G0550800.1">
    <property type="protein sequence ID" value="TraesCS7D03G0550800.1.CDS"/>
    <property type="gene ID" value="TraesCS7D03G0550800"/>
</dbReference>
<reference evidence="2" key="1">
    <citation type="submission" date="2018-08" db="EMBL/GenBank/DDBJ databases">
        <authorList>
            <person name="Rossello M."/>
        </authorList>
    </citation>
    <scope>NUCLEOTIDE SEQUENCE [LARGE SCALE GENOMIC DNA]</scope>
    <source>
        <strain evidence="2">cv. Chinese Spring</strain>
    </source>
</reference>
<dbReference type="Gramene" id="TraesCS7D02G246200.1">
    <property type="protein sequence ID" value="TraesCS7D02G246200.1"/>
    <property type="gene ID" value="TraesCS7D02G246200"/>
</dbReference>
<name>A0A3B6TQD2_WHEAT</name>
<keyword evidence="3" id="KW-1185">Reference proteome</keyword>
<reference evidence="2" key="2">
    <citation type="submission" date="2018-10" db="UniProtKB">
        <authorList>
            <consortium name="EnsemblPlants"/>
        </authorList>
    </citation>
    <scope>IDENTIFICATION</scope>
</reference>
<keyword evidence="1" id="KW-0472">Membrane</keyword>
<accession>A0A3B6TQD2</accession>
<dbReference type="Gramene" id="TraesJUL7D03G04403090.1">
    <property type="protein sequence ID" value="TraesJUL7D03G04403090.1"/>
    <property type="gene ID" value="TraesJUL7D03G04403090"/>
</dbReference>
<dbReference type="Gramene" id="TraesLDM7D03G04365880.1">
    <property type="protein sequence ID" value="TraesLDM7D03G04365880.1"/>
    <property type="gene ID" value="TraesLDM7D03G04365880"/>
</dbReference>
<dbReference type="Proteomes" id="UP000019116">
    <property type="component" value="Chromosome 7D"/>
</dbReference>
<feature type="transmembrane region" description="Helical" evidence="1">
    <location>
        <begin position="26"/>
        <end position="50"/>
    </location>
</feature>
<organism evidence="2">
    <name type="scientific">Triticum aestivum</name>
    <name type="common">Wheat</name>
    <dbReference type="NCBI Taxonomy" id="4565"/>
    <lineage>
        <taxon>Eukaryota</taxon>
        <taxon>Viridiplantae</taxon>
        <taxon>Streptophyta</taxon>
        <taxon>Embryophyta</taxon>
        <taxon>Tracheophyta</taxon>
        <taxon>Spermatophyta</taxon>
        <taxon>Magnoliopsida</taxon>
        <taxon>Liliopsida</taxon>
        <taxon>Poales</taxon>
        <taxon>Poaceae</taxon>
        <taxon>BOP clade</taxon>
        <taxon>Pooideae</taxon>
        <taxon>Triticodae</taxon>
        <taxon>Triticeae</taxon>
        <taxon>Triticinae</taxon>
        <taxon>Triticum</taxon>
    </lineage>
</organism>
<protein>
    <submittedName>
        <fullName evidence="2">Uncharacterized protein</fullName>
    </submittedName>
</protein>
<dbReference type="STRING" id="4565.A0A3B6TQD2"/>
<proteinExistence type="predicted"/>
<sequence length="110" mass="12598">MLDVIFTTPIQDLAGLPSSPQRYTMFIWFLMTSRATLLVCFAFLLCLQAFGIYCNLEMMHVLPNFLLLNHKAMFRLLATRINTITHSVTCSKLFYWSLLIPCTGSNSLQI</sequence>
<dbReference type="Gramene" id="TraesWEE_scaffold_043868_01G000100.1">
    <property type="protein sequence ID" value="TraesWEE_scaffold_043868_01G000100.1"/>
    <property type="gene ID" value="TraesWEE_scaffold_043868_01G000100"/>
</dbReference>
<evidence type="ECO:0000313" key="2">
    <source>
        <dbReference type="EnsemblPlants" id="TraesCS7D02G246200.1"/>
    </source>
</evidence>
<dbReference type="Gramene" id="TraesSYM7D03G04412500.1">
    <property type="protein sequence ID" value="TraesSYM7D03G04412500.1"/>
    <property type="gene ID" value="TraesSYM7D03G04412500"/>
</dbReference>
<dbReference type="Gramene" id="TraesCAD_scaffold_054036_01G000100.1">
    <property type="protein sequence ID" value="TraesCAD_scaffold_054036_01G000100.1"/>
    <property type="gene ID" value="TraesCAD_scaffold_054036_01G000100"/>
</dbReference>